<dbReference type="Proteomes" id="UP000321353">
    <property type="component" value="Chromosome"/>
</dbReference>
<proteinExistence type="predicted"/>
<protein>
    <submittedName>
        <fullName evidence="2">Uncharacterized protein</fullName>
    </submittedName>
</protein>
<keyword evidence="1" id="KW-0732">Signal</keyword>
<evidence type="ECO:0000256" key="1">
    <source>
        <dbReference type="SAM" id="SignalP"/>
    </source>
</evidence>
<dbReference type="AlphaFoldDB" id="A0A5B9M8U8"/>
<gene>
    <name evidence="2" type="ORF">Mal15_16620</name>
</gene>
<feature type="signal peptide" evidence="1">
    <location>
        <begin position="1"/>
        <end position="18"/>
    </location>
</feature>
<keyword evidence="3" id="KW-1185">Reference proteome</keyword>
<feature type="chain" id="PRO_5022697257" evidence="1">
    <location>
        <begin position="19"/>
        <end position="213"/>
    </location>
</feature>
<name>A0A5B9M8U8_9BACT</name>
<dbReference type="KEGG" id="smam:Mal15_16620"/>
<dbReference type="RefSeq" id="WP_147867274.1">
    <property type="nucleotide sequence ID" value="NZ_CP036264.1"/>
</dbReference>
<accession>A0A5B9M8U8</accession>
<evidence type="ECO:0000313" key="3">
    <source>
        <dbReference type="Proteomes" id="UP000321353"/>
    </source>
</evidence>
<evidence type="ECO:0000313" key="2">
    <source>
        <dbReference type="EMBL" id="QEF97621.1"/>
    </source>
</evidence>
<organism evidence="2 3">
    <name type="scientific">Stieleria maiorica</name>
    <dbReference type="NCBI Taxonomy" id="2795974"/>
    <lineage>
        <taxon>Bacteria</taxon>
        <taxon>Pseudomonadati</taxon>
        <taxon>Planctomycetota</taxon>
        <taxon>Planctomycetia</taxon>
        <taxon>Pirellulales</taxon>
        <taxon>Pirellulaceae</taxon>
        <taxon>Stieleria</taxon>
    </lineage>
</organism>
<dbReference type="EMBL" id="CP036264">
    <property type="protein sequence ID" value="QEF97621.1"/>
    <property type="molecule type" value="Genomic_DNA"/>
</dbReference>
<sequence length="213" mass="24609" precursor="true">MRFASCLLLIFLVNAATADDGLFDDDEASTPAGDVLDATGDLARGLGKGAYLRSLSAEQLQEAISLRLENRKERVEQYYELRELRDEELEEQRNVLSEEQRREIGKRMAPDRLKENQIDTQTGELYWPRPLDHDALQPYRKPIEESLAKRASPGEVYRRMDYAKVHRMVNLIREAVDSIKDKLDPQELTALKSYLRQIDYEARFNGAGERVDY</sequence>
<reference evidence="2 3" key="1">
    <citation type="submission" date="2019-02" db="EMBL/GenBank/DDBJ databases">
        <title>Planctomycetal bacteria perform biofilm scaping via a novel small molecule.</title>
        <authorList>
            <person name="Jeske O."/>
            <person name="Boedeker C."/>
            <person name="Wiegand S."/>
            <person name="Breitling P."/>
            <person name="Kallscheuer N."/>
            <person name="Jogler M."/>
            <person name="Rohde M."/>
            <person name="Petersen J."/>
            <person name="Medema M.H."/>
            <person name="Surup F."/>
            <person name="Jogler C."/>
        </authorList>
    </citation>
    <scope>NUCLEOTIDE SEQUENCE [LARGE SCALE GENOMIC DNA]</scope>
    <source>
        <strain evidence="2 3">Mal15</strain>
    </source>
</reference>